<keyword evidence="11" id="KW-0547">Nucleotide-binding</keyword>
<dbReference type="InterPro" id="IPR005467">
    <property type="entry name" value="His_kinase_dom"/>
</dbReference>
<keyword evidence="7" id="KW-0812">Transmembrane</keyword>
<dbReference type="SMART" id="SM00091">
    <property type="entry name" value="PAS"/>
    <property type="match status" value="2"/>
</dbReference>
<dbReference type="InterPro" id="IPR013656">
    <property type="entry name" value="PAS_4"/>
</dbReference>
<dbReference type="InterPro" id="IPR003594">
    <property type="entry name" value="HATPase_dom"/>
</dbReference>
<evidence type="ECO:0000256" key="5">
    <source>
        <dbReference type="ARBA" id="ARBA00022777"/>
    </source>
</evidence>
<dbReference type="EC" id="2.7.13.3" evidence="2"/>
<evidence type="ECO:0000256" key="4">
    <source>
        <dbReference type="ARBA" id="ARBA00022679"/>
    </source>
</evidence>
<dbReference type="EMBL" id="JBHRSK010000004">
    <property type="protein sequence ID" value="MFC2968155.1"/>
    <property type="molecule type" value="Genomic_DNA"/>
</dbReference>
<feature type="transmembrane region" description="Helical" evidence="7">
    <location>
        <begin position="23"/>
        <end position="44"/>
    </location>
</feature>
<keyword evidence="6" id="KW-0902">Two-component regulatory system</keyword>
<dbReference type="SUPFAM" id="SSF55874">
    <property type="entry name" value="ATPase domain of HSP90 chaperone/DNA topoisomerase II/histidine kinase"/>
    <property type="match status" value="1"/>
</dbReference>
<keyword evidence="5" id="KW-0418">Kinase</keyword>
<dbReference type="RefSeq" id="WP_377832829.1">
    <property type="nucleotide sequence ID" value="NZ_JBHRSK010000004.1"/>
</dbReference>
<dbReference type="PROSITE" id="PS50109">
    <property type="entry name" value="HIS_KIN"/>
    <property type="match status" value="1"/>
</dbReference>
<dbReference type="InterPro" id="IPR035965">
    <property type="entry name" value="PAS-like_dom_sf"/>
</dbReference>
<feature type="domain" description="PAC" evidence="10">
    <location>
        <begin position="128"/>
        <end position="180"/>
    </location>
</feature>
<keyword evidence="7" id="KW-0472">Membrane</keyword>
<feature type="domain" description="PAS" evidence="9">
    <location>
        <begin position="176"/>
        <end position="247"/>
    </location>
</feature>
<dbReference type="Gene3D" id="3.30.450.20">
    <property type="entry name" value="PAS domain"/>
    <property type="match status" value="2"/>
</dbReference>
<keyword evidence="3" id="KW-0597">Phosphoprotein</keyword>
<dbReference type="Gene3D" id="3.30.565.10">
    <property type="entry name" value="Histidine kinase-like ATPase, C-terminal domain"/>
    <property type="match status" value="1"/>
</dbReference>
<evidence type="ECO:0000256" key="6">
    <source>
        <dbReference type="ARBA" id="ARBA00023012"/>
    </source>
</evidence>
<dbReference type="InterPro" id="IPR001610">
    <property type="entry name" value="PAC"/>
</dbReference>
<comment type="caution">
    <text evidence="11">The sequence shown here is derived from an EMBL/GenBank/DDBJ whole genome shotgun (WGS) entry which is preliminary data.</text>
</comment>
<evidence type="ECO:0000256" key="3">
    <source>
        <dbReference type="ARBA" id="ARBA00022553"/>
    </source>
</evidence>
<dbReference type="Pfam" id="PF02518">
    <property type="entry name" value="HATPase_c"/>
    <property type="match status" value="1"/>
</dbReference>
<protein>
    <recommendedName>
        <fullName evidence="2">histidine kinase</fullName>
        <ecNumber evidence="2">2.7.13.3</ecNumber>
    </recommendedName>
</protein>
<dbReference type="PANTHER" id="PTHR43711:SF1">
    <property type="entry name" value="HISTIDINE KINASE 1"/>
    <property type="match status" value="1"/>
</dbReference>
<dbReference type="Pfam" id="PF13426">
    <property type="entry name" value="PAS_9"/>
    <property type="match status" value="1"/>
</dbReference>
<dbReference type="InterPro" id="IPR004358">
    <property type="entry name" value="Sig_transdc_His_kin-like_C"/>
</dbReference>
<evidence type="ECO:0000256" key="2">
    <source>
        <dbReference type="ARBA" id="ARBA00012438"/>
    </source>
</evidence>
<keyword evidence="7" id="KW-1133">Transmembrane helix</keyword>
<dbReference type="CDD" id="cd00082">
    <property type="entry name" value="HisKA"/>
    <property type="match status" value="1"/>
</dbReference>
<dbReference type="InterPro" id="IPR036890">
    <property type="entry name" value="HATPase_C_sf"/>
</dbReference>
<name>A0ABV7AGY5_9RHOB</name>
<dbReference type="InterPro" id="IPR000700">
    <property type="entry name" value="PAS-assoc_C"/>
</dbReference>
<comment type="catalytic activity">
    <reaction evidence="1">
        <text>ATP + protein L-histidine = ADP + protein N-phospho-L-histidine.</text>
        <dbReference type="EC" id="2.7.13.3"/>
    </reaction>
</comment>
<dbReference type="Proteomes" id="UP001595443">
    <property type="component" value="Unassembled WGS sequence"/>
</dbReference>
<dbReference type="SMART" id="SM00387">
    <property type="entry name" value="HATPase_c"/>
    <property type="match status" value="1"/>
</dbReference>
<evidence type="ECO:0000259" key="10">
    <source>
        <dbReference type="PROSITE" id="PS50113"/>
    </source>
</evidence>
<dbReference type="InterPro" id="IPR050736">
    <property type="entry name" value="Sensor_HK_Regulatory"/>
</dbReference>
<dbReference type="PROSITE" id="PS50112">
    <property type="entry name" value="PAS"/>
    <property type="match status" value="2"/>
</dbReference>
<dbReference type="PANTHER" id="PTHR43711">
    <property type="entry name" value="TWO-COMPONENT HISTIDINE KINASE"/>
    <property type="match status" value="1"/>
</dbReference>
<dbReference type="GO" id="GO:0005524">
    <property type="term" value="F:ATP binding"/>
    <property type="evidence" value="ECO:0007669"/>
    <property type="project" value="UniProtKB-KW"/>
</dbReference>
<dbReference type="SMART" id="SM00086">
    <property type="entry name" value="PAC"/>
    <property type="match status" value="2"/>
</dbReference>
<dbReference type="SUPFAM" id="SSF55785">
    <property type="entry name" value="PYP-like sensor domain (PAS domain)"/>
    <property type="match status" value="2"/>
</dbReference>
<dbReference type="PROSITE" id="PS50113">
    <property type="entry name" value="PAC"/>
    <property type="match status" value="1"/>
</dbReference>
<evidence type="ECO:0000259" key="9">
    <source>
        <dbReference type="PROSITE" id="PS50112"/>
    </source>
</evidence>
<dbReference type="SUPFAM" id="SSF47384">
    <property type="entry name" value="Homodimeric domain of signal transducing histidine kinase"/>
    <property type="match status" value="1"/>
</dbReference>
<proteinExistence type="predicted"/>
<dbReference type="SMART" id="SM00388">
    <property type="entry name" value="HisKA"/>
    <property type="match status" value="1"/>
</dbReference>
<dbReference type="Pfam" id="PF00512">
    <property type="entry name" value="HisKA"/>
    <property type="match status" value="1"/>
</dbReference>
<organism evidence="11 12">
    <name type="scientific">Acidimangrovimonas pyrenivorans</name>
    <dbReference type="NCBI Taxonomy" id="2030798"/>
    <lineage>
        <taxon>Bacteria</taxon>
        <taxon>Pseudomonadati</taxon>
        <taxon>Pseudomonadota</taxon>
        <taxon>Alphaproteobacteria</taxon>
        <taxon>Rhodobacterales</taxon>
        <taxon>Paracoccaceae</taxon>
        <taxon>Acidimangrovimonas</taxon>
    </lineage>
</organism>
<reference evidence="12" key="1">
    <citation type="journal article" date="2019" name="Int. J. Syst. Evol. Microbiol.">
        <title>The Global Catalogue of Microorganisms (GCM) 10K type strain sequencing project: providing services to taxonomists for standard genome sequencing and annotation.</title>
        <authorList>
            <consortium name="The Broad Institute Genomics Platform"/>
            <consortium name="The Broad Institute Genome Sequencing Center for Infectious Disease"/>
            <person name="Wu L."/>
            <person name="Ma J."/>
        </authorList>
    </citation>
    <scope>NUCLEOTIDE SEQUENCE [LARGE SCALE GENOMIC DNA]</scope>
    <source>
        <strain evidence="12">KCTC 62192</strain>
    </source>
</reference>
<dbReference type="Pfam" id="PF08448">
    <property type="entry name" value="PAS_4"/>
    <property type="match status" value="1"/>
</dbReference>
<gene>
    <name evidence="11" type="ORF">ACFOES_08620</name>
</gene>
<dbReference type="InterPro" id="IPR036097">
    <property type="entry name" value="HisK_dim/P_sf"/>
</dbReference>
<evidence type="ECO:0000256" key="7">
    <source>
        <dbReference type="SAM" id="Phobius"/>
    </source>
</evidence>
<dbReference type="CDD" id="cd16922">
    <property type="entry name" value="HATPase_EvgS-ArcB-TorS-like"/>
    <property type="match status" value="1"/>
</dbReference>
<keyword evidence="11" id="KW-0067">ATP-binding</keyword>
<accession>A0ABV7AGY5</accession>
<evidence type="ECO:0000313" key="11">
    <source>
        <dbReference type="EMBL" id="MFC2968155.1"/>
    </source>
</evidence>
<evidence type="ECO:0000259" key="8">
    <source>
        <dbReference type="PROSITE" id="PS50109"/>
    </source>
</evidence>
<dbReference type="InterPro" id="IPR003661">
    <property type="entry name" value="HisK_dim/P_dom"/>
</dbReference>
<dbReference type="Gene3D" id="1.10.287.130">
    <property type="match status" value="1"/>
</dbReference>
<dbReference type="NCBIfam" id="TIGR00229">
    <property type="entry name" value="sensory_box"/>
    <property type="match status" value="2"/>
</dbReference>
<sequence>MVGLRESILAGLFGPDFAGTADWIAILALAAALLIVLVRSFTLVRVQTRQLDLQEGELELQRRALAAHAMVNISDAEGRITYVNENLMATTGFSSQDLLGTRARDLLLVKEALRPGEVFAAVAAGKIWSGESQLWRKDGGMLWTRTTIVPQLSPEGKLVKAISLRTDITETKLRREEGPIRAMFDQLQDEVYVFATQDFKLHYLNKRAREFHGWTEDDYRGRTIADTTDSFDPDGFRARVQPVLDGETEAMIYESHLNGRPVEINIQLEHGWDGPPRFVAVVRDITQRKQVEMARSAFVATVSHELRAPLTSVKGALKLISSGATGAIPDKPKAMLGLALRNVDRLIELINDLLDLEKLDAEHGEVSREPLDMVELVDEAIAANDCYGKEFGIRLKARPMPARLPMSGDKSRLLQVMTNLMSNAIKFSREGGEVEVGLEDRGDAALISVIDHGIGIPYETQPRLFERFVQADTEHHRKHPGTGLGLSIVKTIVEKHGGRIHFVSEPNVGTTFYVELPKQERIEKAA</sequence>
<evidence type="ECO:0000313" key="12">
    <source>
        <dbReference type="Proteomes" id="UP001595443"/>
    </source>
</evidence>
<dbReference type="PRINTS" id="PR00344">
    <property type="entry name" value="BCTRLSENSOR"/>
</dbReference>
<dbReference type="CDD" id="cd00130">
    <property type="entry name" value="PAS"/>
    <property type="match status" value="2"/>
</dbReference>
<feature type="domain" description="PAS" evidence="9">
    <location>
        <begin position="75"/>
        <end position="115"/>
    </location>
</feature>
<keyword evidence="12" id="KW-1185">Reference proteome</keyword>
<evidence type="ECO:0000256" key="1">
    <source>
        <dbReference type="ARBA" id="ARBA00000085"/>
    </source>
</evidence>
<keyword evidence="4" id="KW-0808">Transferase</keyword>
<dbReference type="InterPro" id="IPR000014">
    <property type="entry name" value="PAS"/>
</dbReference>
<feature type="domain" description="Histidine kinase" evidence="8">
    <location>
        <begin position="301"/>
        <end position="520"/>
    </location>
</feature>